<dbReference type="PROSITE" id="PS50893">
    <property type="entry name" value="ABC_TRANSPORTER_2"/>
    <property type="match status" value="1"/>
</dbReference>
<keyword evidence="3" id="KW-1003">Cell membrane</keyword>
<evidence type="ECO:0000256" key="3">
    <source>
        <dbReference type="ARBA" id="ARBA00022475"/>
    </source>
</evidence>
<dbReference type="InterPro" id="IPR003439">
    <property type="entry name" value="ABC_transporter-like_ATP-bd"/>
</dbReference>
<protein>
    <submittedName>
        <fullName evidence="8">ABC transporter ATP-binding protein</fullName>
    </submittedName>
</protein>
<accession>A0A192A3H7</accession>
<keyword evidence="9" id="KW-1185">Reference proteome</keyword>
<dbReference type="EMBL" id="CP016023">
    <property type="protein sequence ID" value="ANJ74898.1"/>
    <property type="molecule type" value="Genomic_DNA"/>
</dbReference>
<dbReference type="GO" id="GO:0015807">
    <property type="term" value="P:L-amino acid transport"/>
    <property type="evidence" value="ECO:0007669"/>
    <property type="project" value="TreeGrafter"/>
</dbReference>
<evidence type="ECO:0000313" key="9">
    <source>
        <dbReference type="Proteomes" id="UP000078572"/>
    </source>
</evidence>
<name>A0A192A3H7_9RALS</name>
<reference evidence="9" key="1">
    <citation type="submission" date="2016-06" db="EMBL/GenBank/DDBJ databases">
        <authorList>
            <person name="Xu Y."/>
            <person name="Nagy A."/>
            <person name="Yan X."/>
            <person name="Kim S.W."/>
            <person name="Haley B."/>
            <person name="Liu N.T."/>
            <person name="Nou X."/>
        </authorList>
    </citation>
    <scope>NUCLEOTIDE SEQUENCE [LARGE SCALE GENOMIC DNA]</scope>
    <source>
        <strain evidence="9">ATCC 49129</strain>
    </source>
</reference>
<evidence type="ECO:0000256" key="6">
    <source>
        <dbReference type="ARBA" id="ARBA00022840"/>
    </source>
</evidence>
<keyword evidence="4" id="KW-0472">Membrane</keyword>
<proteinExistence type="inferred from homology"/>
<dbReference type="GO" id="GO:0016887">
    <property type="term" value="F:ATP hydrolysis activity"/>
    <property type="evidence" value="ECO:0007669"/>
    <property type="project" value="InterPro"/>
</dbReference>
<keyword evidence="5" id="KW-0547">Nucleotide-binding</keyword>
<keyword evidence="2" id="KW-0813">Transport</keyword>
<dbReference type="Pfam" id="PF00005">
    <property type="entry name" value="ABC_tran"/>
    <property type="match status" value="1"/>
</dbReference>
<dbReference type="Proteomes" id="UP000078572">
    <property type="component" value="Chromosome 2"/>
</dbReference>
<comment type="similarity">
    <text evidence="1">Belongs to the ABC transporter superfamily.</text>
</comment>
<dbReference type="RefSeq" id="WP_064807126.1">
    <property type="nucleotide sequence ID" value="NZ_CP016023.1"/>
</dbReference>
<dbReference type="SUPFAM" id="SSF52540">
    <property type="entry name" value="P-loop containing nucleoside triphosphate hydrolases"/>
    <property type="match status" value="1"/>
</dbReference>
<organism evidence="8 9">
    <name type="scientific">Ralstonia insidiosa</name>
    <dbReference type="NCBI Taxonomy" id="190721"/>
    <lineage>
        <taxon>Bacteria</taxon>
        <taxon>Pseudomonadati</taxon>
        <taxon>Pseudomonadota</taxon>
        <taxon>Betaproteobacteria</taxon>
        <taxon>Burkholderiales</taxon>
        <taxon>Burkholderiaceae</taxon>
        <taxon>Ralstonia</taxon>
    </lineage>
</organism>
<evidence type="ECO:0000256" key="1">
    <source>
        <dbReference type="ARBA" id="ARBA00005417"/>
    </source>
</evidence>
<keyword evidence="4" id="KW-0997">Cell inner membrane</keyword>
<dbReference type="GO" id="GO:0005524">
    <property type="term" value="F:ATP binding"/>
    <property type="evidence" value="ECO:0007669"/>
    <property type="project" value="UniProtKB-KW"/>
</dbReference>
<gene>
    <name evidence="8" type="ORF">A9Y76_20315</name>
</gene>
<dbReference type="InterPro" id="IPR003593">
    <property type="entry name" value="AAA+_ATPase"/>
</dbReference>
<dbReference type="PANTHER" id="PTHR43820">
    <property type="entry name" value="HIGH-AFFINITY BRANCHED-CHAIN AMINO ACID TRANSPORT ATP-BINDING PROTEIN LIVF"/>
    <property type="match status" value="1"/>
</dbReference>
<evidence type="ECO:0000313" key="8">
    <source>
        <dbReference type="EMBL" id="ANJ74898.1"/>
    </source>
</evidence>
<sequence length="258" mass="27723">MSDPAVLLQLDAVEATYQNAIVALHDVSLTVRRGEIHALLGANGAGKSTTLKAVSNLLPAERGQITAGTIRFDGRDVGRTTPAQLVRLGLVQVLEGRRCFPNLSIEANLVTGALGRSASRAETAVDLERVYAIFPRLQERRRVAAGLTSGGEQQMAAIGRALMSRPRLLVLDEPSMGLAPLVVQDIFARLRQLNRDEGLSILVAEQNSTVALQYADRATVLEAGIAVLEGSADELRQREDIQHFYFGRDVAGHAPALA</sequence>
<dbReference type="AlphaFoldDB" id="A0A192A3H7"/>
<dbReference type="GO" id="GO:0015658">
    <property type="term" value="F:branched-chain amino acid transmembrane transporter activity"/>
    <property type="evidence" value="ECO:0007669"/>
    <property type="project" value="TreeGrafter"/>
</dbReference>
<dbReference type="Gene3D" id="3.40.50.300">
    <property type="entry name" value="P-loop containing nucleotide triphosphate hydrolases"/>
    <property type="match status" value="1"/>
</dbReference>
<keyword evidence="7" id="KW-0029">Amino-acid transport</keyword>
<dbReference type="GeneID" id="61528382"/>
<dbReference type="OrthoDB" id="9776369at2"/>
<dbReference type="InterPro" id="IPR052156">
    <property type="entry name" value="BCAA_Transport_ATP-bd_LivF"/>
</dbReference>
<evidence type="ECO:0000256" key="7">
    <source>
        <dbReference type="ARBA" id="ARBA00022970"/>
    </source>
</evidence>
<dbReference type="InterPro" id="IPR027417">
    <property type="entry name" value="P-loop_NTPase"/>
</dbReference>
<keyword evidence="6 8" id="KW-0067">ATP-binding</keyword>
<evidence type="ECO:0000256" key="4">
    <source>
        <dbReference type="ARBA" id="ARBA00022519"/>
    </source>
</evidence>
<evidence type="ECO:0000256" key="5">
    <source>
        <dbReference type="ARBA" id="ARBA00022741"/>
    </source>
</evidence>
<dbReference type="PANTHER" id="PTHR43820:SF4">
    <property type="entry name" value="HIGH-AFFINITY BRANCHED-CHAIN AMINO ACID TRANSPORT ATP-BINDING PROTEIN LIVF"/>
    <property type="match status" value="1"/>
</dbReference>
<dbReference type="CDD" id="cd03224">
    <property type="entry name" value="ABC_TM1139_LivF_branched"/>
    <property type="match status" value="1"/>
</dbReference>
<evidence type="ECO:0000256" key="2">
    <source>
        <dbReference type="ARBA" id="ARBA00022448"/>
    </source>
</evidence>
<dbReference type="SMART" id="SM00382">
    <property type="entry name" value="AAA"/>
    <property type="match status" value="1"/>
</dbReference>